<dbReference type="InterPro" id="IPR032808">
    <property type="entry name" value="DoxX"/>
</dbReference>
<evidence type="ECO:0000256" key="3">
    <source>
        <dbReference type="ARBA" id="ARBA00022989"/>
    </source>
</evidence>
<evidence type="ECO:0000313" key="7">
    <source>
        <dbReference type="Proteomes" id="UP000505306"/>
    </source>
</evidence>
<keyword evidence="4 5" id="KW-0472">Membrane</keyword>
<organism evidence="6 7">
    <name type="scientific">Rasiella rasia</name>
    <dbReference type="NCBI Taxonomy" id="2744027"/>
    <lineage>
        <taxon>Bacteria</taxon>
        <taxon>Pseudomonadati</taxon>
        <taxon>Bacteroidota</taxon>
        <taxon>Flavobacteriia</taxon>
        <taxon>Flavobacteriales</taxon>
        <taxon>Flavobacteriaceae</taxon>
        <taxon>Rasiella</taxon>
    </lineage>
</organism>
<proteinExistence type="predicted"/>
<dbReference type="GO" id="GO:0016020">
    <property type="term" value="C:membrane"/>
    <property type="evidence" value="ECO:0007669"/>
    <property type="project" value="UniProtKB-SubCell"/>
</dbReference>
<dbReference type="RefSeq" id="WP_164679859.1">
    <property type="nucleotide sequence ID" value="NZ_CP049057.1"/>
</dbReference>
<feature type="transmembrane region" description="Helical" evidence="5">
    <location>
        <begin position="7"/>
        <end position="28"/>
    </location>
</feature>
<dbReference type="KEGG" id="mgel:G5B37_09795"/>
<keyword evidence="7" id="KW-1185">Reference proteome</keyword>
<evidence type="ECO:0000256" key="1">
    <source>
        <dbReference type="ARBA" id="ARBA00004141"/>
    </source>
</evidence>
<dbReference type="EMBL" id="CP049057">
    <property type="protein sequence ID" value="QIE59847.1"/>
    <property type="molecule type" value="Genomic_DNA"/>
</dbReference>
<evidence type="ECO:0000256" key="2">
    <source>
        <dbReference type="ARBA" id="ARBA00022692"/>
    </source>
</evidence>
<name>A0A6G6GMU9_9FLAO</name>
<accession>A0A6G6GMU9</accession>
<dbReference type="AlphaFoldDB" id="A0A6G6GMU9"/>
<keyword evidence="3 5" id="KW-1133">Transmembrane helix</keyword>
<dbReference type="Pfam" id="PF07681">
    <property type="entry name" value="DoxX"/>
    <property type="match status" value="1"/>
</dbReference>
<sequence>MKILHVILRVGLGLMLLAFGLNKFFWFMPDFDFTGYPEAEHLFNSLRFSGEDPEVGKGYIMHLVGASEAIIGLLLVLKKWVPFALVMLVPISINIVLFHLVVNLPNIGPAILVAAINAYLLYKNWNAYRAMFQ</sequence>
<comment type="subcellular location">
    <subcellularLocation>
        <location evidence="1">Membrane</location>
        <topology evidence="1">Multi-pass membrane protein</topology>
    </subcellularLocation>
</comment>
<reference evidence="6 7" key="1">
    <citation type="submission" date="2020-02" db="EMBL/GenBank/DDBJ databases">
        <title>Complete genome sequence of Flavobacteriaceae bacterium.</title>
        <authorList>
            <person name="Kim S.-J."/>
            <person name="Kim Y.-S."/>
            <person name="Kim K.-H."/>
        </authorList>
    </citation>
    <scope>NUCLEOTIDE SEQUENCE [LARGE SCALE GENOMIC DNA]</scope>
    <source>
        <strain evidence="6 7">RR4-40</strain>
    </source>
</reference>
<protein>
    <submittedName>
        <fullName evidence="6">DoxX family membrane protein</fullName>
    </submittedName>
</protein>
<evidence type="ECO:0000256" key="5">
    <source>
        <dbReference type="SAM" id="Phobius"/>
    </source>
</evidence>
<keyword evidence="2 5" id="KW-0812">Transmembrane</keyword>
<feature type="transmembrane region" description="Helical" evidence="5">
    <location>
        <begin position="83"/>
        <end position="101"/>
    </location>
</feature>
<evidence type="ECO:0000313" key="6">
    <source>
        <dbReference type="EMBL" id="QIE59847.1"/>
    </source>
</evidence>
<gene>
    <name evidence="6" type="ORF">G5B37_09795</name>
</gene>
<feature type="transmembrane region" description="Helical" evidence="5">
    <location>
        <begin position="59"/>
        <end position="76"/>
    </location>
</feature>
<dbReference type="Proteomes" id="UP000505306">
    <property type="component" value="Chromosome"/>
</dbReference>
<feature type="transmembrane region" description="Helical" evidence="5">
    <location>
        <begin position="107"/>
        <end position="125"/>
    </location>
</feature>
<evidence type="ECO:0000256" key="4">
    <source>
        <dbReference type="ARBA" id="ARBA00023136"/>
    </source>
</evidence>